<evidence type="ECO:0000313" key="1">
    <source>
        <dbReference type="EMBL" id="KJV05207.1"/>
    </source>
</evidence>
<dbReference type="EMBL" id="LAJX01000273">
    <property type="protein sequence ID" value="KJV05207.1"/>
    <property type="molecule type" value="Genomic_DNA"/>
</dbReference>
<proteinExistence type="predicted"/>
<feature type="non-terminal residue" evidence="1">
    <location>
        <position position="1"/>
    </location>
</feature>
<dbReference type="Proteomes" id="UP000033684">
    <property type="component" value="Unassembled WGS sequence"/>
</dbReference>
<keyword evidence="2" id="KW-1185">Reference proteome</keyword>
<gene>
    <name evidence="1" type="ORF">VZ94_19900</name>
</gene>
<reference evidence="1 2" key="2">
    <citation type="journal article" date="2016" name="Microb. Ecol.">
        <title>Genome Characteristics of a Novel Type I Methanotroph (Sn10-6) Isolated from a Flooded Indian Rice Field.</title>
        <authorList>
            <person name="Rahalkar M.C."/>
            <person name="Pandit P.S."/>
            <person name="Dhakephalkar P.K."/>
            <person name="Pore S."/>
            <person name="Arora P."/>
            <person name="Kapse N."/>
        </authorList>
    </citation>
    <scope>NUCLEOTIDE SEQUENCE [LARGE SCALE GENOMIC DNA]</scope>
    <source>
        <strain evidence="1 2">Sn10-6</strain>
    </source>
</reference>
<reference evidence="2" key="1">
    <citation type="submission" date="2015-03" db="EMBL/GenBank/DDBJ databases">
        <title>Draft genome sequence of a novel methanotroph (Sn10-6) isolated from flooded ricefield rhizosphere in India.</title>
        <authorList>
            <person name="Pandit P.S."/>
            <person name="Pore S.D."/>
            <person name="Arora P."/>
            <person name="Kapse N.G."/>
            <person name="Dhakephalkar P.K."/>
            <person name="Rahalkar M.C."/>
        </authorList>
    </citation>
    <scope>NUCLEOTIDE SEQUENCE [LARGE SCALE GENOMIC DNA]</scope>
    <source>
        <strain evidence="2">Sn10-6</strain>
    </source>
</reference>
<accession>A0A0F3IEV6</accession>
<comment type="caution">
    <text evidence="1">The sequence shown here is derived from an EMBL/GenBank/DDBJ whole genome shotgun (WGS) entry which is preliminary data.</text>
</comment>
<organism evidence="1 2">
    <name type="scientific">Methylocucumis oryzae</name>
    <dbReference type="NCBI Taxonomy" id="1632867"/>
    <lineage>
        <taxon>Bacteria</taxon>
        <taxon>Pseudomonadati</taxon>
        <taxon>Pseudomonadota</taxon>
        <taxon>Gammaproteobacteria</taxon>
        <taxon>Methylococcales</taxon>
        <taxon>Methylococcaceae</taxon>
        <taxon>Methylocucumis</taxon>
    </lineage>
</organism>
<name>A0A0F3IEV6_9GAMM</name>
<dbReference type="RefSeq" id="WP_045780560.1">
    <property type="nucleotide sequence ID" value="NZ_LAJX01000273.1"/>
</dbReference>
<evidence type="ECO:0000313" key="2">
    <source>
        <dbReference type="Proteomes" id="UP000033684"/>
    </source>
</evidence>
<protein>
    <submittedName>
        <fullName evidence="1">Uncharacterized protein</fullName>
    </submittedName>
</protein>
<sequence>KKRQRVAFSLATFFADAKESSSPAGARTGLKIKPRDSDLIRFYDDSFISHFLYSHIKKHHHP</sequence>
<dbReference type="AlphaFoldDB" id="A0A0F3IEV6"/>